<comment type="caution">
    <text evidence="2">The sequence shown here is derived from an EMBL/GenBank/DDBJ whole genome shotgun (WGS) entry which is preliminary data.</text>
</comment>
<reference evidence="2 3" key="1">
    <citation type="submission" date="2018-01" db="EMBL/GenBank/DDBJ databases">
        <title>The draft genome sequence of Halioglobus lutimaris HF004.</title>
        <authorList>
            <person name="Du Z.-J."/>
            <person name="Shi M.-J."/>
        </authorList>
    </citation>
    <scope>NUCLEOTIDE SEQUENCE [LARGE SCALE GENOMIC DNA]</scope>
    <source>
        <strain evidence="2 3">HF004</strain>
    </source>
</reference>
<organism evidence="2 3">
    <name type="scientific">Pseudohalioglobus lutimaris</name>
    <dbReference type="NCBI Taxonomy" id="1737061"/>
    <lineage>
        <taxon>Bacteria</taxon>
        <taxon>Pseudomonadati</taxon>
        <taxon>Pseudomonadota</taxon>
        <taxon>Gammaproteobacteria</taxon>
        <taxon>Cellvibrionales</taxon>
        <taxon>Halieaceae</taxon>
        <taxon>Pseudohalioglobus</taxon>
    </lineage>
</organism>
<keyword evidence="1" id="KW-0175">Coiled coil</keyword>
<evidence type="ECO:0000313" key="2">
    <source>
        <dbReference type="EMBL" id="PLW69740.1"/>
    </source>
</evidence>
<dbReference type="Proteomes" id="UP000235005">
    <property type="component" value="Unassembled WGS sequence"/>
</dbReference>
<keyword evidence="3" id="KW-1185">Reference proteome</keyword>
<dbReference type="EMBL" id="PKUS01000005">
    <property type="protein sequence ID" value="PLW69740.1"/>
    <property type="molecule type" value="Genomic_DNA"/>
</dbReference>
<evidence type="ECO:0000256" key="1">
    <source>
        <dbReference type="SAM" id="Coils"/>
    </source>
</evidence>
<gene>
    <name evidence="2" type="ORF">C0039_06970</name>
</gene>
<accession>A0A2N5X5I4</accession>
<protein>
    <submittedName>
        <fullName evidence="2">Uncharacterized protein</fullName>
    </submittedName>
</protein>
<feature type="coiled-coil region" evidence="1">
    <location>
        <begin position="127"/>
        <end position="154"/>
    </location>
</feature>
<sequence length="156" mass="17331">MNLFTRLFGQPSGGAREMDYVGAQRMVLDYARYLECSAPMPGQIVDAARLPHAKAMLRDALLFCIGNSSDPRLEEHLKAGYLMLSAFQSGVGEPGRGHDFASLDLNQDALDVAHQLETEEESCADWRAVATRELEQLRQELYELELEVAQSGRLTA</sequence>
<dbReference type="OrthoDB" id="5737721at2"/>
<proteinExistence type="predicted"/>
<dbReference type="RefSeq" id="WP_101517659.1">
    <property type="nucleotide sequence ID" value="NZ_PKUS01000005.1"/>
</dbReference>
<dbReference type="AlphaFoldDB" id="A0A2N5X5I4"/>
<evidence type="ECO:0000313" key="3">
    <source>
        <dbReference type="Proteomes" id="UP000235005"/>
    </source>
</evidence>
<name>A0A2N5X5I4_9GAMM</name>